<name>A0A4Y2IHP9_ARAVE</name>
<dbReference type="EMBL" id="BGPR01002681">
    <property type="protein sequence ID" value="GBM77307.1"/>
    <property type="molecule type" value="Genomic_DNA"/>
</dbReference>
<evidence type="ECO:0000313" key="1">
    <source>
        <dbReference type="EMBL" id="GBM77307.1"/>
    </source>
</evidence>
<reference evidence="1 2" key="1">
    <citation type="journal article" date="2019" name="Sci. Rep.">
        <title>Orb-weaving spider Araneus ventricosus genome elucidates the spidroin gene catalogue.</title>
        <authorList>
            <person name="Kono N."/>
            <person name="Nakamura H."/>
            <person name="Ohtoshi R."/>
            <person name="Moran D.A.P."/>
            <person name="Shinohara A."/>
            <person name="Yoshida Y."/>
            <person name="Fujiwara M."/>
            <person name="Mori M."/>
            <person name="Tomita M."/>
            <person name="Arakawa K."/>
        </authorList>
    </citation>
    <scope>NUCLEOTIDE SEQUENCE [LARGE SCALE GENOMIC DNA]</scope>
</reference>
<gene>
    <name evidence="1" type="ORF">AVEN_13352_1</name>
</gene>
<protein>
    <submittedName>
        <fullName evidence="1">Uncharacterized protein</fullName>
    </submittedName>
</protein>
<proteinExistence type="predicted"/>
<comment type="caution">
    <text evidence="1">The sequence shown here is derived from an EMBL/GenBank/DDBJ whole genome shotgun (WGS) entry which is preliminary data.</text>
</comment>
<accession>A0A4Y2IHP9</accession>
<dbReference type="Proteomes" id="UP000499080">
    <property type="component" value="Unassembled WGS sequence"/>
</dbReference>
<organism evidence="1 2">
    <name type="scientific">Araneus ventricosus</name>
    <name type="common">Orbweaver spider</name>
    <name type="synonym">Epeira ventricosa</name>
    <dbReference type="NCBI Taxonomy" id="182803"/>
    <lineage>
        <taxon>Eukaryota</taxon>
        <taxon>Metazoa</taxon>
        <taxon>Ecdysozoa</taxon>
        <taxon>Arthropoda</taxon>
        <taxon>Chelicerata</taxon>
        <taxon>Arachnida</taxon>
        <taxon>Araneae</taxon>
        <taxon>Araneomorphae</taxon>
        <taxon>Entelegynae</taxon>
        <taxon>Araneoidea</taxon>
        <taxon>Araneidae</taxon>
        <taxon>Araneus</taxon>
    </lineage>
</organism>
<evidence type="ECO:0000313" key="2">
    <source>
        <dbReference type="Proteomes" id="UP000499080"/>
    </source>
</evidence>
<dbReference type="AlphaFoldDB" id="A0A4Y2IHP9"/>
<keyword evidence="2" id="KW-1185">Reference proteome</keyword>
<sequence>MCHSSPQCKRGVNIFPHVDSMVGRKKQVVGGENGSNFDLSLEFKMTRAQFHNYMKEENDIIKRVKSTLKYDWTLKDSTRVFLNVPYQCLALNSKSPVSVLGNPTQSEFQIF</sequence>